<gene>
    <name evidence="3" type="ORF">RSOLAG22IIIB_11805</name>
</gene>
<proteinExistence type="predicted"/>
<reference evidence="3 4" key="1">
    <citation type="submission" date="2015-07" db="EMBL/GenBank/DDBJ databases">
        <authorList>
            <person name="Noorani M."/>
        </authorList>
    </citation>
    <scope>NUCLEOTIDE SEQUENCE [LARGE SCALE GENOMIC DNA]</scope>
    <source>
        <strain evidence="3">BBA 69670</strain>
    </source>
</reference>
<keyword evidence="2" id="KW-0472">Membrane</keyword>
<dbReference type="EMBL" id="CYGV01001564">
    <property type="protein sequence ID" value="CUA75521.1"/>
    <property type="molecule type" value="Genomic_DNA"/>
</dbReference>
<dbReference type="AlphaFoldDB" id="A0A0K6GAN3"/>
<organism evidence="3 4">
    <name type="scientific">Rhizoctonia solani</name>
    <dbReference type="NCBI Taxonomy" id="456999"/>
    <lineage>
        <taxon>Eukaryota</taxon>
        <taxon>Fungi</taxon>
        <taxon>Dikarya</taxon>
        <taxon>Basidiomycota</taxon>
        <taxon>Agaricomycotina</taxon>
        <taxon>Agaricomycetes</taxon>
        <taxon>Cantharellales</taxon>
        <taxon>Ceratobasidiaceae</taxon>
        <taxon>Rhizoctonia</taxon>
    </lineage>
</organism>
<keyword evidence="4" id="KW-1185">Reference proteome</keyword>
<evidence type="ECO:0000256" key="2">
    <source>
        <dbReference type="SAM" id="Phobius"/>
    </source>
</evidence>
<protein>
    <submittedName>
        <fullName evidence="3">Uncharacterized protein</fullName>
    </submittedName>
</protein>
<feature type="region of interest" description="Disordered" evidence="1">
    <location>
        <begin position="1"/>
        <end position="49"/>
    </location>
</feature>
<feature type="transmembrane region" description="Helical" evidence="2">
    <location>
        <begin position="202"/>
        <end position="220"/>
    </location>
</feature>
<dbReference type="Proteomes" id="UP000044841">
    <property type="component" value="Unassembled WGS sequence"/>
</dbReference>
<accession>A0A0K6GAN3</accession>
<keyword evidence="2" id="KW-1133">Transmembrane helix</keyword>
<evidence type="ECO:0000313" key="3">
    <source>
        <dbReference type="EMBL" id="CUA75521.1"/>
    </source>
</evidence>
<feature type="compositionally biased region" description="Polar residues" evidence="1">
    <location>
        <begin position="17"/>
        <end position="27"/>
    </location>
</feature>
<name>A0A0K6GAN3_9AGAM</name>
<feature type="compositionally biased region" description="Basic residues" evidence="1">
    <location>
        <begin position="1"/>
        <end position="10"/>
    </location>
</feature>
<evidence type="ECO:0000313" key="4">
    <source>
        <dbReference type="Proteomes" id="UP000044841"/>
    </source>
</evidence>
<sequence>MARNKRKKARKLAENSYEMNNASNLDQDTTSGTSGDGSGTSAPPMDPSDLTSLAIDSMEFIDDMELHEKCARVIQLMWELDLDFGRFVWSVNFGNHASRAPHEMQAARSQFRGSYLIPTLQNLRKPPRTQSKGKASANACEKIDAYAHTLVGLQFRNEMRTVEATYGGIPSNELSEDKLLGIDLKDVEEEARSCAPGLYRTLWMLGTFIVAMISGLAYQMSTANNKIQQYFGHFFRAKQAPKTVLELLSELSLSVSYSTITAAIEMLSESAERKMLQAIESRPFIMVTDNIRIGRAVGSQRLDNQAVADNGTAATALVMPCLDNVRFIHDDKLSTIGQLLGQQDPAQLIDIKKRFGRRNYDLVLAA</sequence>
<evidence type="ECO:0000256" key="1">
    <source>
        <dbReference type="SAM" id="MobiDB-lite"/>
    </source>
</evidence>
<keyword evidence="2" id="KW-0812">Transmembrane</keyword>